<keyword evidence="4" id="KW-1185">Reference proteome</keyword>
<gene>
    <name evidence="3" type="ORF">SteCoe_4784</name>
</gene>
<evidence type="ECO:0008006" key="5">
    <source>
        <dbReference type="Google" id="ProtNLM"/>
    </source>
</evidence>
<feature type="coiled-coil region" evidence="1">
    <location>
        <begin position="151"/>
        <end position="226"/>
    </location>
</feature>
<feature type="compositionally biased region" description="Polar residues" evidence="2">
    <location>
        <begin position="23"/>
        <end position="43"/>
    </location>
</feature>
<organism evidence="3 4">
    <name type="scientific">Stentor coeruleus</name>
    <dbReference type="NCBI Taxonomy" id="5963"/>
    <lineage>
        <taxon>Eukaryota</taxon>
        <taxon>Sar</taxon>
        <taxon>Alveolata</taxon>
        <taxon>Ciliophora</taxon>
        <taxon>Postciliodesmatophora</taxon>
        <taxon>Heterotrichea</taxon>
        <taxon>Heterotrichida</taxon>
        <taxon>Stentoridae</taxon>
        <taxon>Stentor</taxon>
    </lineage>
</organism>
<evidence type="ECO:0000256" key="1">
    <source>
        <dbReference type="SAM" id="Coils"/>
    </source>
</evidence>
<dbReference type="EMBL" id="MPUH01000061">
    <property type="protein sequence ID" value="OMJ92446.1"/>
    <property type="molecule type" value="Genomic_DNA"/>
</dbReference>
<accession>A0A1R2CTT8</accession>
<feature type="region of interest" description="Disordered" evidence="2">
    <location>
        <begin position="1"/>
        <end position="52"/>
    </location>
</feature>
<proteinExistence type="predicted"/>
<dbReference type="Proteomes" id="UP000187209">
    <property type="component" value="Unassembled WGS sequence"/>
</dbReference>
<sequence length="453" mass="53074">MESPIFTLSRPKNLSPPRLRTTPELNSSDSFSNSRGMKSSNSPDYPKQKASTKFAGKNEFTSSVQEFLKQSTEIQDEIRKLSEICQQISPKFVGGKEIDVPEKIDWEKVNEIIKNCGFKPLIIKGDSVEYESLAETFMEVIYEYSSQAGILEQNKSAMQKLESEIDQLSERNKYLESKGEKTKSRLNFEKEIQELEKMSKNMETKFRRMKERLKEKDEIIKNLNLRKSTQEKPAPSFEPSTDFSHLKEIFESFMYREFRDKSKTDRKILTVIESYEKKKSDSNLQVILDELEVFSGDEALQTIAKLKQESFAYVEIEKIIHEIYYELFSKPLNVKFTIKYEEILDEILQKISEMKENFGELEEFKHEVVNALMCKKNCSPSEVNGQLKGLVHFRKLFQISSKDNEIKVVENLFLFVHEIKMFLQHARTIMGREKLRLSELLEELTHVLVRNYE</sequence>
<dbReference type="OrthoDB" id="325484at2759"/>
<keyword evidence="1" id="KW-0175">Coiled coil</keyword>
<protein>
    <recommendedName>
        <fullName evidence="5">Centrosomal protein of 70 kDa</fullName>
    </recommendedName>
</protein>
<name>A0A1R2CTT8_9CILI</name>
<dbReference type="AlphaFoldDB" id="A0A1R2CTT8"/>
<evidence type="ECO:0000313" key="4">
    <source>
        <dbReference type="Proteomes" id="UP000187209"/>
    </source>
</evidence>
<comment type="caution">
    <text evidence="3">The sequence shown here is derived from an EMBL/GenBank/DDBJ whole genome shotgun (WGS) entry which is preliminary data.</text>
</comment>
<evidence type="ECO:0000256" key="2">
    <source>
        <dbReference type="SAM" id="MobiDB-lite"/>
    </source>
</evidence>
<evidence type="ECO:0000313" key="3">
    <source>
        <dbReference type="EMBL" id="OMJ92446.1"/>
    </source>
</evidence>
<reference evidence="3 4" key="1">
    <citation type="submission" date="2016-11" db="EMBL/GenBank/DDBJ databases">
        <title>The macronuclear genome of Stentor coeruleus: a giant cell with tiny introns.</title>
        <authorList>
            <person name="Slabodnick M."/>
            <person name="Ruby J.G."/>
            <person name="Reiff S.B."/>
            <person name="Swart E.C."/>
            <person name="Gosai S."/>
            <person name="Prabakaran S."/>
            <person name="Witkowska E."/>
            <person name="Larue G.E."/>
            <person name="Fisher S."/>
            <person name="Freeman R.M."/>
            <person name="Gunawardena J."/>
            <person name="Chu W."/>
            <person name="Stover N.A."/>
            <person name="Gregory B.D."/>
            <person name="Nowacki M."/>
            <person name="Derisi J."/>
            <person name="Roy S.W."/>
            <person name="Marshall W.F."/>
            <person name="Sood P."/>
        </authorList>
    </citation>
    <scope>NUCLEOTIDE SEQUENCE [LARGE SCALE GENOMIC DNA]</scope>
    <source>
        <strain evidence="3">WM001</strain>
    </source>
</reference>